<gene>
    <name evidence="7" type="ORF">PAPYR_8976</name>
</gene>
<feature type="domain" description="Mediator complex subunit Med12" evidence="6">
    <location>
        <begin position="78"/>
        <end position="132"/>
    </location>
</feature>
<keyword evidence="4" id="KW-0804">Transcription</keyword>
<keyword evidence="8" id="KW-1185">Reference proteome</keyword>
<comment type="caution">
    <text evidence="7">The sequence shown here is derived from an EMBL/GenBank/DDBJ whole genome shotgun (WGS) entry which is preliminary data.</text>
</comment>
<dbReference type="PANTHER" id="PTHR46567:SF1">
    <property type="entry name" value="MEDIATOR OF RNA POLYMERASE II TRANSCRIPTION SUBUNIT 12"/>
    <property type="match status" value="1"/>
</dbReference>
<accession>A0ABQ8UGL1</accession>
<dbReference type="Proteomes" id="UP001141327">
    <property type="component" value="Unassembled WGS sequence"/>
</dbReference>
<proteinExistence type="inferred from homology"/>
<dbReference type="PANTHER" id="PTHR46567">
    <property type="entry name" value="MEDIATOR OF RNA POLYMERASE II TRANSCRIPTION SUBUNIT 12"/>
    <property type="match status" value="1"/>
</dbReference>
<reference evidence="7" key="1">
    <citation type="journal article" date="2022" name="bioRxiv">
        <title>Genomics of Preaxostyla Flagellates Illuminates Evolutionary Transitions and the Path Towards Mitochondrial Loss.</title>
        <authorList>
            <person name="Novak L.V.F."/>
            <person name="Treitli S.C."/>
            <person name="Pyrih J."/>
            <person name="Halakuc P."/>
            <person name="Pipaliya S.V."/>
            <person name="Vacek V."/>
            <person name="Brzon O."/>
            <person name="Soukal P."/>
            <person name="Eme L."/>
            <person name="Dacks J.B."/>
            <person name="Karnkowska A."/>
            <person name="Elias M."/>
            <person name="Hampl V."/>
        </authorList>
    </citation>
    <scope>NUCLEOTIDE SEQUENCE</scope>
    <source>
        <strain evidence="7">RCP-MX</strain>
    </source>
</reference>
<evidence type="ECO:0000259" key="6">
    <source>
        <dbReference type="SMART" id="SM01281"/>
    </source>
</evidence>
<dbReference type="InterPro" id="IPR019035">
    <property type="entry name" value="Mediator_Med12"/>
</dbReference>
<comment type="subcellular location">
    <subcellularLocation>
        <location evidence="1">Nucleus</location>
    </subcellularLocation>
</comment>
<name>A0ABQ8UGL1_9EUKA</name>
<evidence type="ECO:0000256" key="4">
    <source>
        <dbReference type="ARBA" id="ARBA00023163"/>
    </source>
</evidence>
<evidence type="ECO:0000256" key="5">
    <source>
        <dbReference type="ARBA" id="ARBA00023242"/>
    </source>
</evidence>
<evidence type="ECO:0000256" key="2">
    <source>
        <dbReference type="ARBA" id="ARBA00010289"/>
    </source>
</evidence>
<dbReference type="Pfam" id="PF09497">
    <property type="entry name" value="Med12"/>
    <property type="match status" value="1"/>
</dbReference>
<dbReference type="SMART" id="SM01281">
    <property type="entry name" value="Med12"/>
    <property type="match status" value="1"/>
</dbReference>
<protein>
    <recommendedName>
        <fullName evidence="6">Mediator complex subunit Med12 domain-containing protein</fullName>
    </recommendedName>
</protein>
<keyword evidence="3" id="KW-0805">Transcription regulation</keyword>
<evidence type="ECO:0000256" key="3">
    <source>
        <dbReference type="ARBA" id="ARBA00023015"/>
    </source>
</evidence>
<evidence type="ECO:0000313" key="7">
    <source>
        <dbReference type="EMBL" id="KAJ4455955.1"/>
    </source>
</evidence>
<evidence type="ECO:0000313" key="8">
    <source>
        <dbReference type="Proteomes" id="UP001141327"/>
    </source>
</evidence>
<organism evidence="7 8">
    <name type="scientific">Paratrimastix pyriformis</name>
    <dbReference type="NCBI Taxonomy" id="342808"/>
    <lineage>
        <taxon>Eukaryota</taxon>
        <taxon>Metamonada</taxon>
        <taxon>Preaxostyla</taxon>
        <taxon>Paratrimastigidae</taxon>
        <taxon>Paratrimastix</taxon>
    </lineage>
</organism>
<comment type="similarity">
    <text evidence="2">Belongs to the Mediator complex subunit 12 family.</text>
</comment>
<evidence type="ECO:0000256" key="1">
    <source>
        <dbReference type="ARBA" id="ARBA00004123"/>
    </source>
</evidence>
<sequence length="553" mass="59432">MNADRVKNGYREANYVPTPFETFVLENSLASKVEWNLMLAYFVQDIQAKKQTSPEDSSLAGPAALRLLLSFPQQRILPPKAVEDCIMSLRRQWRYSLRSLTDRIPQGISETQLLPLLAQRQVSLVRASWLVKVVFLNRLASGRRTIPLPEVAQGTSSRCLQWTRAFIELLRSHAGPGRAGGCAAGPEGLFPEWNSALVYAVRTLVWQLDEGLLDLDVLIKSLLALVREYDAPSPAAQPAAASALQQQQQHPRNCRPVVPHPALIADPELQPRPFVYVGSSAGLAGAGDEAAEEEEDDDVRASAAAAASGGLAPNDGLGIAPLALALAPRTWGTAAQGALARLVRVRLDQLSTLAHAPPEAATLRWVLLTLTCTASPSLLPVNNGAGGFADPAAAALANALDLAPRHCSCCEGNENEGHTTTTAASDRPAGRISSSIIIRSARDDAEYRRLSAPTRSLLLDEAARARQNHWCCDGDMDSLALTLLPAAQQQAVAVAEVVPGPHAVSWDRFVRSTCSARLCALDQFLAALLCEKWVKGGNEGYAMCCCEQSLEVK</sequence>
<dbReference type="EMBL" id="JAPMOS010000087">
    <property type="protein sequence ID" value="KAJ4455955.1"/>
    <property type="molecule type" value="Genomic_DNA"/>
</dbReference>
<keyword evidence="5" id="KW-0539">Nucleus</keyword>